<comment type="subunit">
    <text evidence="6">Homodimer. Forms heterodimer with DCS2; the interaction inhibits the DCS1 scavenger decapping activity during post-diauxic growth.</text>
</comment>
<dbReference type="STRING" id="1230905.A0A1G4J3F8"/>
<dbReference type="GO" id="GO:0046982">
    <property type="term" value="F:protein heterodimerization activity"/>
    <property type="evidence" value="ECO:0007669"/>
    <property type="project" value="UniProtKB-ARBA"/>
</dbReference>
<evidence type="ECO:0000256" key="3">
    <source>
        <dbReference type="ARBA" id="ARBA00010208"/>
    </source>
</evidence>
<evidence type="ECO:0000256" key="1">
    <source>
        <dbReference type="ARBA" id="ARBA00004201"/>
    </source>
</evidence>
<dbReference type="GO" id="GO:0006979">
    <property type="term" value="P:response to oxidative stress"/>
    <property type="evidence" value="ECO:0007669"/>
    <property type="project" value="UniProtKB-ARBA"/>
</dbReference>
<dbReference type="Pfam" id="PF05652">
    <property type="entry name" value="DcpS"/>
    <property type="match status" value="1"/>
</dbReference>
<dbReference type="Proteomes" id="UP000191024">
    <property type="component" value="Chromosome C"/>
</dbReference>
<organism evidence="9 10">
    <name type="scientific">Lachancea mirantina</name>
    <dbReference type="NCBI Taxonomy" id="1230905"/>
    <lineage>
        <taxon>Eukaryota</taxon>
        <taxon>Fungi</taxon>
        <taxon>Dikarya</taxon>
        <taxon>Ascomycota</taxon>
        <taxon>Saccharomycotina</taxon>
        <taxon>Saccharomycetes</taxon>
        <taxon>Saccharomycetales</taxon>
        <taxon>Saccharomycetaceae</taxon>
        <taxon>Lachancea</taxon>
    </lineage>
</organism>
<comment type="subcellular location">
    <subcellularLocation>
        <location evidence="1">Cytoplasm</location>
        <location evidence="1">P-body</location>
    </subcellularLocation>
    <subcellularLocation>
        <location evidence="2">Cytoplasm</location>
        <location evidence="2">Perinuclear region</location>
    </subcellularLocation>
</comment>
<feature type="binding site" evidence="8">
    <location>
        <position position="203"/>
    </location>
    <ligand>
        <name>substrate</name>
    </ligand>
</feature>
<dbReference type="Gene3D" id="3.30.200.40">
    <property type="entry name" value="Scavenger mRNA decapping enzyme, N-terminal domain"/>
    <property type="match status" value="1"/>
</dbReference>
<dbReference type="GO" id="GO:0009408">
    <property type="term" value="P:response to heat"/>
    <property type="evidence" value="ECO:0007669"/>
    <property type="project" value="UniProtKB-ARBA"/>
</dbReference>
<dbReference type="PIRSF" id="PIRSF028973">
    <property type="entry name" value="Scavenger_mRNA_decap_enz"/>
    <property type="match status" value="1"/>
</dbReference>
<dbReference type="InterPro" id="IPR019808">
    <property type="entry name" value="Histidine_triad_CS"/>
</dbReference>
<feature type="binding site" evidence="8">
    <location>
        <position position="178"/>
    </location>
    <ligand>
        <name>substrate</name>
    </ligand>
</feature>
<dbReference type="PANTHER" id="PTHR12978">
    <property type="entry name" value="HISTIDINE TRIAD HIT PROTEIN MEMBER"/>
    <property type="match status" value="1"/>
</dbReference>
<feature type="binding site" evidence="8">
    <location>
        <begin position="266"/>
        <end position="277"/>
    </location>
    <ligand>
        <name>substrate</name>
    </ligand>
</feature>
<keyword evidence="10" id="KW-1185">Reference proteome</keyword>
<gene>
    <name evidence="9" type="ORF">LAMI_0C06546G</name>
</gene>
<feature type="active site" description="Nucleophile" evidence="7">
    <location>
        <position position="275"/>
    </location>
</feature>
<protein>
    <submittedName>
        <fullName evidence="9">LAMI_0C06546g1_1</fullName>
    </submittedName>
</protein>
<evidence type="ECO:0000256" key="6">
    <source>
        <dbReference type="ARBA" id="ARBA00061747"/>
    </source>
</evidence>
<dbReference type="PROSITE" id="PS00892">
    <property type="entry name" value="HIT_1"/>
    <property type="match status" value="1"/>
</dbReference>
<feature type="binding site" evidence="8">
    <location>
        <position position="201"/>
    </location>
    <ligand>
        <name>substrate</name>
    </ligand>
</feature>
<dbReference type="PANTHER" id="PTHR12978:SF0">
    <property type="entry name" value="M7GPPPX DIPHOSPHATASE"/>
    <property type="match status" value="1"/>
</dbReference>
<dbReference type="GO" id="GO:0048471">
    <property type="term" value="C:perinuclear region of cytoplasm"/>
    <property type="evidence" value="ECO:0007669"/>
    <property type="project" value="UniProtKB-SubCell"/>
</dbReference>
<evidence type="ECO:0000256" key="7">
    <source>
        <dbReference type="PIRSR" id="PIRSR028973-1"/>
    </source>
</evidence>
<dbReference type="GO" id="GO:0016787">
    <property type="term" value="F:hydrolase activity"/>
    <property type="evidence" value="ECO:0007669"/>
    <property type="project" value="InterPro"/>
</dbReference>
<dbReference type="AlphaFoldDB" id="A0A1G4J3F8"/>
<dbReference type="FunFam" id="3.30.200.40:FF:000002">
    <property type="entry name" value="m7GpppX diphosphatase"/>
    <property type="match status" value="1"/>
</dbReference>
<dbReference type="GO" id="GO:0042803">
    <property type="term" value="F:protein homodimerization activity"/>
    <property type="evidence" value="ECO:0007669"/>
    <property type="project" value="UniProtKB-ARBA"/>
</dbReference>
<keyword evidence="5" id="KW-0597">Phosphoprotein</keyword>
<evidence type="ECO:0000313" key="10">
    <source>
        <dbReference type="Proteomes" id="UP000191024"/>
    </source>
</evidence>
<evidence type="ECO:0000256" key="8">
    <source>
        <dbReference type="PIRSR" id="PIRSR028973-2"/>
    </source>
</evidence>
<evidence type="ECO:0000256" key="4">
    <source>
        <dbReference type="ARBA" id="ARBA00022490"/>
    </source>
</evidence>
<dbReference type="FunFam" id="3.30.428.10:FF:000015">
    <property type="entry name" value="m7GpppX diphosphatase"/>
    <property type="match status" value="1"/>
</dbReference>
<comment type="similarity">
    <text evidence="3">Belongs to the HIT family.</text>
</comment>
<name>A0A1G4J3F8_9SACH</name>
<keyword evidence="4" id="KW-0963">Cytoplasm</keyword>
<accession>A0A1G4J3F8</accession>
<dbReference type="OrthoDB" id="10264956at2759"/>
<dbReference type="Pfam" id="PF11969">
    <property type="entry name" value="DcpS_C"/>
    <property type="match status" value="1"/>
</dbReference>
<evidence type="ECO:0000313" key="9">
    <source>
        <dbReference type="EMBL" id="SCU84178.1"/>
    </source>
</evidence>
<dbReference type="SUPFAM" id="SSF54197">
    <property type="entry name" value="HIT-like"/>
    <property type="match status" value="1"/>
</dbReference>
<proteinExistence type="inferred from homology"/>
<reference evidence="10" key="1">
    <citation type="submission" date="2016-03" db="EMBL/GenBank/DDBJ databases">
        <authorList>
            <person name="Devillers H."/>
        </authorList>
    </citation>
    <scope>NUCLEOTIDE SEQUENCE [LARGE SCALE GENOMIC DNA]</scope>
</reference>
<dbReference type="GO" id="GO:0000340">
    <property type="term" value="F:RNA 7-methylguanosine cap binding"/>
    <property type="evidence" value="ECO:0007669"/>
    <property type="project" value="TreeGrafter"/>
</dbReference>
<dbReference type="InterPro" id="IPR008594">
    <property type="entry name" value="DcpS/DCS2"/>
</dbReference>
<dbReference type="GO" id="GO:0006970">
    <property type="term" value="P:response to osmotic stress"/>
    <property type="evidence" value="ECO:0007669"/>
    <property type="project" value="UniProtKB-ARBA"/>
</dbReference>
<dbReference type="GO" id="GO:0005634">
    <property type="term" value="C:nucleus"/>
    <property type="evidence" value="ECO:0007669"/>
    <property type="project" value="TreeGrafter"/>
</dbReference>
<dbReference type="GO" id="GO:0000932">
    <property type="term" value="C:P-body"/>
    <property type="evidence" value="ECO:0007669"/>
    <property type="project" value="UniProtKB-SubCell"/>
</dbReference>
<evidence type="ECO:0000256" key="2">
    <source>
        <dbReference type="ARBA" id="ARBA00004556"/>
    </source>
</evidence>
<dbReference type="GO" id="GO:0007584">
    <property type="term" value="P:response to nutrient"/>
    <property type="evidence" value="ECO:0007669"/>
    <property type="project" value="UniProtKB-ARBA"/>
</dbReference>
<dbReference type="GO" id="GO:0000290">
    <property type="term" value="P:deadenylation-dependent decapping of nuclear-transcribed mRNA"/>
    <property type="evidence" value="ECO:0007669"/>
    <property type="project" value="InterPro"/>
</dbReference>
<evidence type="ECO:0000256" key="5">
    <source>
        <dbReference type="ARBA" id="ARBA00022553"/>
    </source>
</evidence>
<dbReference type="SUPFAM" id="SSF102860">
    <property type="entry name" value="mRNA decapping enzyme DcpS N-terminal domain"/>
    <property type="match status" value="1"/>
</dbReference>
<feature type="binding site" evidence="8">
    <location>
        <position position="168"/>
    </location>
    <ligand>
        <name>substrate</name>
    </ligand>
</feature>
<dbReference type="GO" id="GO:0009267">
    <property type="term" value="P:cellular response to starvation"/>
    <property type="evidence" value="ECO:0007669"/>
    <property type="project" value="UniProtKB-ARBA"/>
</dbReference>
<dbReference type="EMBL" id="LT598466">
    <property type="protein sequence ID" value="SCU84178.1"/>
    <property type="molecule type" value="Genomic_DNA"/>
</dbReference>
<sequence>MSRVAALSQQQEPPHLGSLIKKFMFHRILDSNPQTKVISLLGKIDSQDAIVTLEKTHFTYDTNVFRAENGRNTPVLHNCEAEFSCLKSIEELKEVASNDIYYWGMSLLRQDMGQNPTAKINLIWPATAVHIRKYDSQRLHVIRETPDIYSSIVEPYIVEMCSQQRLQWVRNILHHGAESDRVVYRDFVESNAKDGFLILPDMKWDGVNLDALYLVAIVFREDIRSLRDLRPEHKPWLVSMLNKIRSVVPGCYNFTIQPDELRIFIHYQPSYYHFHIHIVNVKHPGIGAGASAGKAVLLEDVIEQLNFLGQAGFRNKTITYILGENHDLWGRGLKDVVERELDSSGIPKSPTVVNDFHGALKRG</sequence>
<dbReference type="InterPro" id="IPR011145">
    <property type="entry name" value="Scavenger_mRNA_decap_enz_N"/>
</dbReference>
<dbReference type="Gene3D" id="3.30.428.10">
    <property type="entry name" value="HIT-like"/>
    <property type="match status" value="1"/>
</dbReference>
<dbReference type="InterPro" id="IPR036265">
    <property type="entry name" value="HIT-like_sf"/>
</dbReference>